<dbReference type="InterPro" id="IPR002641">
    <property type="entry name" value="PNPLA_dom"/>
</dbReference>
<dbReference type="Proteomes" id="UP001317963">
    <property type="component" value="Chromosome"/>
</dbReference>
<evidence type="ECO:0000313" key="3">
    <source>
        <dbReference type="EMBL" id="UZP73403.1"/>
    </source>
</evidence>
<keyword evidence="1" id="KW-0443">Lipid metabolism</keyword>
<proteinExistence type="predicted"/>
<reference evidence="3 4" key="1">
    <citation type="submission" date="2019-02" db="EMBL/GenBank/DDBJ databases">
        <title>Halieaceae_genomes.</title>
        <authorList>
            <person name="Li S.-H."/>
        </authorList>
    </citation>
    <scope>NUCLEOTIDE SEQUENCE [LARGE SCALE GENOMIC DNA]</scope>
    <source>
        <strain evidence="3 4">JH123</strain>
    </source>
</reference>
<sequence>MKALELRVGKTAAKRLESEGWHADLIDGLIGASGGPKWLILGRMDRVLIADLLAGRSRPLDAVGSSIGSWRHAAMAQPDPVEAYDRFEKAYLAQSYRSAKPSVPEITQVALWLMNSLLGEQGGHSVATHPWLRSHIVTARGKGLNAQQPGKRLIAGMGMAALGNAVSRRTLPASFQRVVFAPEQASPLRPLLDGFDTQYVGLSEANVFHALMASGAIPYVFEGVYEIEGAGKGAFWDGGIIDYHFDLQRLPRDEVWLYPHFSNRTTVGWFDKFLPWRADQQVSVDQLIMICPTDEFIASLPFGKIPDRRDFGKIPESVRETYWHRCVDESQRLADEFHQLINGSNPLSGAIKL</sequence>
<protein>
    <submittedName>
        <fullName evidence="3">Patatin-like phospholipase family protein</fullName>
    </submittedName>
</protein>
<gene>
    <name evidence="3" type="ORF">E0F26_01025</name>
</gene>
<dbReference type="InterPro" id="IPR016035">
    <property type="entry name" value="Acyl_Trfase/lysoPLipase"/>
</dbReference>
<organism evidence="3 4">
    <name type="scientific">Candidatus Paraluminiphilus aquimaris</name>
    <dbReference type="NCBI Taxonomy" id="2518994"/>
    <lineage>
        <taxon>Bacteria</taxon>
        <taxon>Pseudomonadati</taxon>
        <taxon>Pseudomonadota</taxon>
        <taxon>Gammaproteobacteria</taxon>
        <taxon>Cellvibrionales</taxon>
        <taxon>Halieaceae</taxon>
        <taxon>Candidatus Paraluminiphilus</taxon>
    </lineage>
</organism>
<feature type="domain" description="PNPLA" evidence="2">
    <location>
        <begin position="62"/>
        <end position="242"/>
    </location>
</feature>
<accession>A0ABY6Q3E4</accession>
<name>A0ABY6Q3E4_9GAMM</name>
<evidence type="ECO:0000259" key="2">
    <source>
        <dbReference type="Pfam" id="PF01734"/>
    </source>
</evidence>
<keyword evidence="4" id="KW-1185">Reference proteome</keyword>
<dbReference type="Pfam" id="PF01734">
    <property type="entry name" value="Patatin"/>
    <property type="match status" value="1"/>
</dbReference>
<dbReference type="SUPFAM" id="SSF52151">
    <property type="entry name" value="FabD/lysophospholipase-like"/>
    <property type="match status" value="1"/>
</dbReference>
<evidence type="ECO:0000313" key="4">
    <source>
        <dbReference type="Proteomes" id="UP001317963"/>
    </source>
</evidence>
<evidence type="ECO:0000256" key="1">
    <source>
        <dbReference type="ARBA" id="ARBA00023098"/>
    </source>
</evidence>
<dbReference type="EMBL" id="CP036501">
    <property type="protein sequence ID" value="UZP73403.1"/>
    <property type="molecule type" value="Genomic_DNA"/>
</dbReference>
<dbReference type="RefSeq" id="WP_279242182.1">
    <property type="nucleotide sequence ID" value="NZ_CP036501.1"/>
</dbReference>